<organism evidence="2 3">
    <name type="scientific">Tetrabaena socialis</name>
    <dbReference type="NCBI Taxonomy" id="47790"/>
    <lineage>
        <taxon>Eukaryota</taxon>
        <taxon>Viridiplantae</taxon>
        <taxon>Chlorophyta</taxon>
        <taxon>core chlorophytes</taxon>
        <taxon>Chlorophyceae</taxon>
        <taxon>CS clade</taxon>
        <taxon>Chlamydomonadales</taxon>
        <taxon>Tetrabaenaceae</taxon>
        <taxon>Tetrabaena</taxon>
    </lineage>
</organism>
<dbReference type="Proteomes" id="UP000236333">
    <property type="component" value="Unassembled WGS sequence"/>
</dbReference>
<feature type="region of interest" description="Disordered" evidence="1">
    <location>
        <begin position="154"/>
        <end position="178"/>
    </location>
</feature>
<feature type="compositionally biased region" description="Low complexity" evidence="1">
    <location>
        <begin position="90"/>
        <end position="102"/>
    </location>
</feature>
<protein>
    <submittedName>
        <fullName evidence="2">Uncharacterized protein</fullName>
    </submittedName>
</protein>
<sequence>MTSRASSFCRRMNSLYSRPPRWPSAPPTAAAAAPPAPCCSAPLLLHGISWSVPRSCWSRHAPGPASLAIPPAAAAAAAAAAGPPAPPVPASTSVAPQSAAPAGTDIGIATGRGIFSQYNPDAAKEWVEREQKIPRRMPSSDKTLTQLRALQQTLPTPDGFRTTEPRPTSSNVQQPLSTPTLPQYAHHHHFGWLPPTPERRIAASPPVVSSRHGGHAYSYGLAQAHNEKIHNTHMAITTRKP</sequence>
<evidence type="ECO:0000313" key="2">
    <source>
        <dbReference type="EMBL" id="PNH12107.1"/>
    </source>
</evidence>
<evidence type="ECO:0000256" key="1">
    <source>
        <dbReference type="SAM" id="MobiDB-lite"/>
    </source>
</evidence>
<feature type="compositionally biased region" description="Polar residues" evidence="1">
    <location>
        <begin position="165"/>
        <end position="178"/>
    </location>
</feature>
<comment type="caution">
    <text evidence="2">The sequence shown here is derived from an EMBL/GenBank/DDBJ whole genome shotgun (WGS) entry which is preliminary data.</text>
</comment>
<dbReference type="AlphaFoldDB" id="A0A2J8AHW8"/>
<proteinExistence type="predicted"/>
<dbReference type="OrthoDB" id="523359at2759"/>
<dbReference type="EMBL" id="PGGS01000015">
    <property type="protein sequence ID" value="PNH12107.1"/>
    <property type="molecule type" value="Genomic_DNA"/>
</dbReference>
<keyword evidence="3" id="KW-1185">Reference proteome</keyword>
<feature type="region of interest" description="Disordered" evidence="1">
    <location>
        <begin position="81"/>
        <end position="105"/>
    </location>
</feature>
<evidence type="ECO:0000313" key="3">
    <source>
        <dbReference type="Proteomes" id="UP000236333"/>
    </source>
</evidence>
<name>A0A2J8AHW8_9CHLO</name>
<accession>A0A2J8AHW8</accession>
<reference evidence="2 3" key="1">
    <citation type="journal article" date="2017" name="Mol. Biol. Evol.">
        <title>The 4-celled Tetrabaena socialis nuclear genome reveals the essential components for genetic control of cell number at the origin of multicellularity in the volvocine lineage.</title>
        <authorList>
            <person name="Featherston J."/>
            <person name="Arakaki Y."/>
            <person name="Hanschen E.R."/>
            <person name="Ferris P.J."/>
            <person name="Michod R.E."/>
            <person name="Olson B.J.S.C."/>
            <person name="Nozaki H."/>
            <person name="Durand P.M."/>
        </authorList>
    </citation>
    <scope>NUCLEOTIDE SEQUENCE [LARGE SCALE GENOMIC DNA]</scope>
    <source>
        <strain evidence="2 3">NIES-571</strain>
    </source>
</reference>
<gene>
    <name evidence="2" type="ORF">TSOC_001011</name>
</gene>